<dbReference type="GO" id="GO:0016020">
    <property type="term" value="C:membrane"/>
    <property type="evidence" value="ECO:0007669"/>
    <property type="project" value="TreeGrafter"/>
</dbReference>
<organism evidence="4 5">
    <name type="scientific">Desulfobotulus mexicanus</name>
    <dbReference type="NCBI Taxonomy" id="2586642"/>
    <lineage>
        <taxon>Bacteria</taxon>
        <taxon>Pseudomonadati</taxon>
        <taxon>Thermodesulfobacteriota</taxon>
        <taxon>Desulfobacteria</taxon>
        <taxon>Desulfobacterales</taxon>
        <taxon>Desulfobacteraceae</taxon>
        <taxon>Desulfobotulus</taxon>
    </lineage>
</organism>
<protein>
    <submittedName>
        <fullName evidence="4">Long-chain fatty acid--CoA ligase</fullName>
    </submittedName>
</protein>
<evidence type="ECO:0000256" key="1">
    <source>
        <dbReference type="ARBA" id="ARBA00022741"/>
    </source>
</evidence>
<evidence type="ECO:0000256" key="2">
    <source>
        <dbReference type="ARBA" id="ARBA00022840"/>
    </source>
</evidence>
<accession>A0A5Q4VFX4</accession>
<keyword evidence="1" id="KW-0547">Nucleotide-binding</keyword>
<dbReference type="Gene3D" id="3.40.50.12780">
    <property type="entry name" value="N-terminal domain of ligase-like"/>
    <property type="match status" value="1"/>
</dbReference>
<dbReference type="EMBL" id="VDMB01000002">
    <property type="protein sequence ID" value="TYT75858.1"/>
    <property type="molecule type" value="Genomic_DNA"/>
</dbReference>
<dbReference type="PROSITE" id="PS00455">
    <property type="entry name" value="AMP_BINDING"/>
    <property type="match status" value="1"/>
</dbReference>
<dbReference type="PANTHER" id="PTHR43272:SF33">
    <property type="entry name" value="AMP-BINDING DOMAIN-CONTAINING PROTEIN-RELATED"/>
    <property type="match status" value="1"/>
</dbReference>
<dbReference type="AlphaFoldDB" id="A0A5Q4VFX4"/>
<keyword evidence="2" id="KW-0067">ATP-binding</keyword>
<dbReference type="Proteomes" id="UP000321899">
    <property type="component" value="Unassembled WGS sequence"/>
</dbReference>
<sequence>MHQQAKKWYLTRQTFPELFQRNVLRFPERKAQMWRGENGKDEVVCLSYAELGVMVQEIATGLLAEGIEKGDRVAIVAPTSPQWMWADYAILSAGAISVAIHPVLSAYEMTEQIRDSGARLVFVYGKTVLERLLVSGMKSLKSIVWLGPGEKIPEADFNSGPSFNIVSLETFREKGREFFQKSPLAYGQRWRSVQPDDAMTLIYTSGTTGQAKGVLHTHESMTCACIRDLCALPLLTENDCLLSFLPLSHSYERQCGHGTAMFAAVPIAYALISSLGNDIRLFQPTYMMGVPHTYTKIYTRVEETLKGSFQRFLFRKAKAAGLSFVNGIMDANGCVDMTEGKTRSGAVFFVSLNHRIMDFLVYRKLRRRFGGRLRFVFSAAGALPERICRLYMAMGIPILEGYGATETCNTVAINPIEAVKPGSAGRFCKGVEYRLAEDGELLVKGKSLFKEYWNNPMATEAAFTPDGFYRTGDVVEVQEDGYLRVIDRTKGLLMLATGHRVASAKIETLFSLSAYIEKTVTVGDDRPFPVVLVVPDFGAFIRMFRTSGLLFDENLVRQFDGGYVVSPEFIQIPEVVAMVEIEIALVNEKLQGFEKIRNYLILHENFTMEGGELTPTLKVRRDVVLARYRDDIEKLYEKGPVLG</sequence>
<dbReference type="GO" id="GO:0004467">
    <property type="term" value="F:long-chain fatty acid-CoA ligase activity"/>
    <property type="evidence" value="ECO:0007669"/>
    <property type="project" value="TreeGrafter"/>
</dbReference>
<keyword evidence="4" id="KW-0436">Ligase</keyword>
<comment type="caution">
    <text evidence="4">The sequence shown here is derived from an EMBL/GenBank/DDBJ whole genome shotgun (WGS) entry which is preliminary data.</text>
</comment>
<evidence type="ECO:0000313" key="4">
    <source>
        <dbReference type="EMBL" id="TYT75858.1"/>
    </source>
</evidence>
<dbReference type="OrthoDB" id="9803968at2"/>
<keyword evidence="5" id="KW-1185">Reference proteome</keyword>
<dbReference type="RefSeq" id="WP_139446085.1">
    <property type="nucleotide sequence ID" value="NZ_VDMB01000002.1"/>
</dbReference>
<dbReference type="SUPFAM" id="SSF56801">
    <property type="entry name" value="Acetyl-CoA synthetase-like"/>
    <property type="match status" value="1"/>
</dbReference>
<gene>
    <name evidence="4" type="ORF">FIM25_02855</name>
</gene>
<dbReference type="InterPro" id="IPR000873">
    <property type="entry name" value="AMP-dep_synth/lig_dom"/>
</dbReference>
<dbReference type="InterPro" id="IPR042099">
    <property type="entry name" value="ANL_N_sf"/>
</dbReference>
<feature type="domain" description="AMP-dependent synthetase/ligase" evidence="3">
    <location>
        <begin position="19"/>
        <end position="453"/>
    </location>
</feature>
<reference evidence="4 5" key="1">
    <citation type="submission" date="2019-06" db="EMBL/GenBank/DDBJ databases">
        <title>Desulfobotulus mexicanus sp. nov., a novel sulfate-reducing bacterium isolated from the sediment of an alkaline crater lake in Mexico.</title>
        <authorList>
            <person name="Hirschler-Rea A."/>
        </authorList>
    </citation>
    <scope>NUCLEOTIDE SEQUENCE [LARGE SCALE GENOMIC DNA]</scope>
    <source>
        <strain evidence="4 5">PAR22N</strain>
    </source>
</reference>
<evidence type="ECO:0000259" key="3">
    <source>
        <dbReference type="Pfam" id="PF00501"/>
    </source>
</evidence>
<dbReference type="InterPro" id="IPR020845">
    <property type="entry name" value="AMP-binding_CS"/>
</dbReference>
<dbReference type="Pfam" id="PF00501">
    <property type="entry name" value="AMP-binding"/>
    <property type="match status" value="1"/>
</dbReference>
<proteinExistence type="predicted"/>
<dbReference type="PANTHER" id="PTHR43272">
    <property type="entry name" value="LONG-CHAIN-FATTY-ACID--COA LIGASE"/>
    <property type="match status" value="1"/>
</dbReference>
<name>A0A5Q4VFX4_9BACT</name>
<evidence type="ECO:0000313" key="5">
    <source>
        <dbReference type="Proteomes" id="UP000321899"/>
    </source>
</evidence>
<dbReference type="GO" id="GO:0005524">
    <property type="term" value="F:ATP binding"/>
    <property type="evidence" value="ECO:0007669"/>
    <property type="project" value="UniProtKB-KW"/>
</dbReference>